<dbReference type="PANTHER" id="PTHR36439">
    <property type="entry name" value="BLL4334 PROTEIN"/>
    <property type="match status" value="1"/>
</dbReference>
<accession>A0A1E5XWH7</accession>
<dbReference type="OrthoDB" id="9806494at2"/>
<proteinExistence type="predicted"/>
<reference evidence="1 2" key="1">
    <citation type="journal article" date="2015" name="Genome Announc.">
        <title>Genome Assemblies of Three Soil-Associated Devosia species: D. insulae, D. limi, and D. soli.</title>
        <authorList>
            <person name="Hassan Y.I."/>
            <person name="Lepp D."/>
            <person name="Zhou T."/>
        </authorList>
    </citation>
    <scope>NUCLEOTIDE SEQUENCE [LARGE SCALE GENOMIC DNA]</scope>
    <source>
        <strain evidence="1 2">DS-56</strain>
    </source>
</reference>
<sequence length="186" mass="20844">MADTTYLALLRGINVGGKNKVPMAGLKTLLEEIGLEDVSTYIASGNAMFRSKLTASSIARKIEDGLTATFKLDDELVKVLVLSHDQLKAIVDKRPKGFGDAPDKYHSDAVFLMDIDRDEAFALFKPRDGVDKVWPGEAMIYSQRLSAERTKSRLSKIMESPLYKSMTIRSWQTTQKLLELLEAMKR</sequence>
<dbReference type="SUPFAM" id="SSF160379">
    <property type="entry name" value="SP0830-like"/>
    <property type="match status" value="1"/>
</dbReference>
<protein>
    <recommendedName>
        <fullName evidence="3">DUF1697 domain-containing protein</fullName>
    </recommendedName>
</protein>
<dbReference type="Pfam" id="PF08002">
    <property type="entry name" value="DUF1697"/>
    <property type="match status" value="1"/>
</dbReference>
<dbReference type="Gene3D" id="3.30.70.1280">
    <property type="entry name" value="SP0830-like domains"/>
    <property type="match status" value="1"/>
</dbReference>
<name>A0A1E5XWH7_9HYPH</name>
<dbReference type="Proteomes" id="UP000095463">
    <property type="component" value="Unassembled WGS sequence"/>
</dbReference>
<dbReference type="PIRSF" id="PIRSF008502">
    <property type="entry name" value="UCP008502"/>
    <property type="match status" value="1"/>
</dbReference>
<evidence type="ECO:0008006" key="3">
    <source>
        <dbReference type="Google" id="ProtNLM"/>
    </source>
</evidence>
<gene>
    <name evidence="1" type="ORF">VW23_008945</name>
</gene>
<dbReference type="PANTHER" id="PTHR36439:SF1">
    <property type="entry name" value="DUF1697 DOMAIN-CONTAINING PROTEIN"/>
    <property type="match status" value="1"/>
</dbReference>
<dbReference type="RefSeq" id="WP_069907895.1">
    <property type="nucleotide sequence ID" value="NZ_LAJE02000044.1"/>
</dbReference>
<dbReference type="Gene3D" id="3.30.70.1260">
    <property type="entry name" value="bacterial protein sp0830 like"/>
    <property type="match status" value="1"/>
</dbReference>
<dbReference type="InterPro" id="IPR012545">
    <property type="entry name" value="DUF1697"/>
</dbReference>
<keyword evidence="2" id="KW-1185">Reference proteome</keyword>
<organism evidence="1 2">
    <name type="scientific">Devosia insulae DS-56</name>
    <dbReference type="NCBI Taxonomy" id="1116389"/>
    <lineage>
        <taxon>Bacteria</taxon>
        <taxon>Pseudomonadati</taxon>
        <taxon>Pseudomonadota</taxon>
        <taxon>Alphaproteobacteria</taxon>
        <taxon>Hyphomicrobiales</taxon>
        <taxon>Devosiaceae</taxon>
        <taxon>Devosia</taxon>
    </lineage>
</organism>
<dbReference type="AlphaFoldDB" id="A0A1E5XWH7"/>
<evidence type="ECO:0000313" key="2">
    <source>
        <dbReference type="Proteomes" id="UP000095463"/>
    </source>
</evidence>
<evidence type="ECO:0000313" key="1">
    <source>
        <dbReference type="EMBL" id="OEO32931.1"/>
    </source>
</evidence>
<comment type="caution">
    <text evidence="1">The sequence shown here is derived from an EMBL/GenBank/DDBJ whole genome shotgun (WGS) entry which is preliminary data.</text>
</comment>
<dbReference type="EMBL" id="LAJE02000044">
    <property type="protein sequence ID" value="OEO32931.1"/>
    <property type="molecule type" value="Genomic_DNA"/>
</dbReference>